<dbReference type="SMART" id="SM00160">
    <property type="entry name" value="RanBD"/>
    <property type="match status" value="4"/>
</dbReference>
<dbReference type="GO" id="GO:0003755">
    <property type="term" value="F:peptidyl-prolyl cis-trans isomerase activity"/>
    <property type="evidence" value="ECO:0007669"/>
    <property type="project" value="InterPro"/>
</dbReference>
<evidence type="ECO:0000256" key="22">
    <source>
        <dbReference type="ARBA" id="ARBA00023242"/>
    </source>
</evidence>
<keyword evidence="18" id="KW-0007">Acetylation</keyword>
<evidence type="ECO:0000256" key="26">
    <source>
        <dbReference type="PROSITE-ProRule" id="PRU00322"/>
    </source>
</evidence>
<feature type="compositionally biased region" description="Basic and acidic residues" evidence="29">
    <location>
        <begin position="1131"/>
        <end position="1147"/>
    </location>
</feature>
<dbReference type="PROSITE" id="PS50199">
    <property type="entry name" value="ZF_RANBP2_2"/>
    <property type="match status" value="4"/>
</dbReference>
<dbReference type="GO" id="GO:0005737">
    <property type="term" value="C:cytoplasm"/>
    <property type="evidence" value="ECO:0007669"/>
    <property type="project" value="TreeGrafter"/>
</dbReference>
<keyword evidence="7" id="KW-0597">Phosphoprotein</keyword>
<reference evidence="33 34" key="1">
    <citation type="submission" date="2020-06" db="EMBL/GenBank/DDBJ databases">
        <authorList>
            <consortium name="Wellcome Sanger Institute Data Sharing"/>
        </authorList>
    </citation>
    <scope>NUCLEOTIDE SEQUENCE [LARGE SCALE GENOMIC DNA]</scope>
</reference>
<keyword evidence="8" id="KW-0808">Transferase</keyword>
<evidence type="ECO:0000259" key="32">
    <source>
        <dbReference type="PROSITE" id="PS50199"/>
    </source>
</evidence>
<dbReference type="PROSITE" id="PS50072">
    <property type="entry name" value="CSA_PPIASE_2"/>
    <property type="match status" value="1"/>
</dbReference>
<dbReference type="GO" id="GO:0031965">
    <property type="term" value="C:nuclear membrane"/>
    <property type="evidence" value="ECO:0007669"/>
    <property type="project" value="UniProtKB-SubCell"/>
</dbReference>
<feature type="compositionally biased region" description="Low complexity" evidence="29">
    <location>
        <begin position="780"/>
        <end position="794"/>
    </location>
</feature>
<feature type="domain" description="RanBD1" evidence="31">
    <location>
        <begin position="2003"/>
        <end position="2094"/>
    </location>
</feature>
<feature type="region of interest" description="Disordered" evidence="29">
    <location>
        <begin position="774"/>
        <end position="803"/>
    </location>
</feature>
<keyword evidence="17" id="KW-0653">Protein transport</keyword>
<feature type="compositionally biased region" description="Polar residues" evidence="29">
    <location>
        <begin position="1968"/>
        <end position="1984"/>
    </location>
</feature>
<comment type="subcellular location">
    <subcellularLocation>
        <location evidence="1">Nucleus membrane</location>
    </subcellularLocation>
    <subcellularLocation>
        <location evidence="2">Nucleus</location>
        <location evidence="2">Nuclear pore complex</location>
    </subcellularLocation>
</comment>
<name>A0AAY4E0X0_9TELE</name>
<evidence type="ECO:0000256" key="11">
    <source>
        <dbReference type="ARBA" id="ARBA00022771"/>
    </source>
</evidence>
<dbReference type="Gene3D" id="4.10.1060.10">
    <property type="entry name" value="Zinc finger, RanBP2-type"/>
    <property type="match status" value="4"/>
</dbReference>
<keyword evidence="22" id="KW-0539">Nucleus</keyword>
<evidence type="ECO:0000259" key="30">
    <source>
        <dbReference type="PROSITE" id="PS50072"/>
    </source>
</evidence>
<sequence length="2809" mass="314817">MRRSKADVDRYVSTVQGAFPSLKEKPVKGFLFAKMYFEAKEYDLAKRHVSEYLKVQERDPKAHKFLGQLYEREGDIDRAVGCYKRSVDLNPAQRDLVLRVAELLCSKTKRDSRAEFWVEKAAKLMPGNPAVFNLKEKLLSSQGPQGWNRLFDMLQSELQMRPGDAHINVKLVRLYCSDGRLEEAVKHCLAVQRAGFLRQSLDWCTVLVHTLQVRLKSYRNFQKEILLANCNLLRLSLSEQDIAENVEALKSFDRAMQCLKKTATNTTDELSEVFAELRGHLYLYTGTLLLKMAQAHEQQWRAVVDLATLCYLLAYQVPRPKTKITKGDQFSSQLLELLAFDRLSQSGHMLLNMNQADINHFVKDVVEAFGNRSGQEALFETLFGARAPDNLSFIGTDDIRGVTVRVPDINDLLKWDNGAIMMHDGDLQHLTWLGLQWALIAQRPALRDWLKQLFPRLTLETSKLDTNAPESICLLDLEVFLCGVVFTSHTQLQEKVKITESSPLHEPRCLPMHITKLLYTERQRDWWNAVYCLIHKKAQPGTSAKLRITVEHGLSTLRAGEKHGLQPALPIHWAQHLSETGAAINSYYDQKEYIGRSVHYWKVVLSLLEKIKKRRSISEPLDPMFLHFRSRDIQISEVKGYEEDAKIAFASQLDIEGKTEEAIATLETINSIESNWQLARIFQRLSEEAGNGVEETQDRCTNFLRKFRKYLSKIYNANAADVEKLPVSMEEVMDLLSDVNQQLGENREEMADSENEGHLLHSSPHQLLEPAAASSHIKFSPSPTKTISSPSRRPMFSPKTPPQWAEDHKVLIQMLCQQVEALKNEVHDLRLNSSGTSASPNHRIYGEGYTTESLQDPFPAAQTFHGAPLTVATTGPSVYYNQSPAYNTQYLLRPAANVTPTKTPVYGMNRLPPQQHMYAYQQPTHTPPLQATPGCVYPQDFGTPLRFESPATSLLSPYSEDYYSHTVPQPTTNLPLPEPGYFTKPSVVSSPQPPKTGEVKTVDFGKISFGQQIPAEPPKMAAFGTPPAPDTVPAAFKFNSNFKSNDGDFTFSSTNSKNSESLLGLLTSDMSSRTEGPLEFNPKAQDPPTSQGGVFTFGSKNATGFSFADVAQSKTSIFGKPFTFTDVSKPVEQEDKCGESDNDSTHVEEDEDGPHFEPIVPLPDKVDVKTGEEEEEEMFCYRAKLFRFDTEAKEWKERGLGSIKILKHKTSGKVRLLMRREQVLKICANHYITADMVLKPNAGSDKSWVWYAMDYADEMPKTEQLAIRFKTADEAALFKSKFEEAQRSIPESPQKKDVEKAPKRDLRVIFAKKEGEWDCNVCCVRNTASVNKCVACQSPNPDSKSEDKTDGAIKGIPSVVQSAGTFTFGFGAKDSFTKGFGSFTHSTSTSTAPSTTTTTVSSGFGAQFAKKEGQWDCDSCLVRNEASATKCVSCQTPCPEKKSHGGLAAMFAKKEGQWDCDSCLVRNEASATKCVSCQTPCPEKKSHGGLAAMFAKKGGQWDCDACLVRNEGSESKCVSCQTPNPNWKGSSLTAQPSNPQPPAPTGFKATFGISSPFQFGISKDNAQAEGQTSSTSGFSFSVPTGGFKFGTQEPSKATPTATQSPAAGSASMFLKNIAEQHKEKEVVTSMSASELEDNPLFSSKTPAFSFADLAKSTSGDFQFGKKDPNFRGFEGAGAQLFTLVQPTPKAETSADQEDEDMYKTEENDDIQFEPVVQMPEKVDLVTGEEDEEALYCQRVKLFRFDTDTGQWKERGVGNLKILKNSQNGRLRVLMRREQVLKVCANHWITTTMNLKPLSGSDRAWMWLANDFADGDAKLEQLAAKFKTPELAGDFRQKFEDCQRLLLDIPLQTPHKLVDSGRTAHLIQKAEEMKSGLKDLKSFLTDERKIKDGSKVDAASSDASGLSKAHAETTGPTLEWDNYDLRKDSLDDSLDTSVYASPLASSPVPKNLFRFGESTRNFSFSFQPVLSPSKSPAKLNQSRASVGTDDEQDTTQEEERDAHYFEPVIPLPDLVETSTGEENEQVVFNHRAKLYRYDKELSQWKERGIGDLKILQNYDTKRVRLVMRRDQVLKLCANHWICNTMNLEQMKGSENWLCALKLQDTASSFKEIFDEVKNAQEKEVLVDPLSARQTPSKVATCGPAALTVLEETTKERTDLSEICCTPESKPAAGHSPRSAAKMWCLLQNLCLAPILFRKYSEARPYKAVPKTRLQPLFKDNPMAFWTSTSSTQFDPKDSEEVQIVFVREPTKEQAELAQTLRLPLTFFCYKNNPGYVSDDEDDYETAVRNLNGRLYPDVPEAGADPECILLWEKKPTPEEERKARSLRLPPTFFCGVGSDSETEKDKPEDFETEVQRVQVALVPFYIWHLDNKTDAEMENCQNNMLCPRMSRKGKQNLHSEAQVMSLFKFSNFYKIFNLFFSPIYAGAESPSLGFAFKGFSFADLAKGSEEFAFGKKDANFSWANAGATVFANAAEPNKDAEEEEGSDEEAGNLDIHFEPIVSLPEVEVKSGEEDEEILFKERTKLYRWDRDLNQWKERGVGDIKILYHPVKKQYRVLMRREQVLKVCANHIINLAIEVKPMNNSANALVWTATDYAEGDAKVEQLAAKFKTQELAESFKKTFTDCQERMSQPDSISHISKAMEHSKEGNPLVFFNITADNQALGMITMELFSHIVPKTSENFRVLCTGERGFGYRNNIFHRVIPDYVCQGGDITKQDGTGGRSIYGGKFEDENFEVKHTGPGLLSMANSGRDTNSSQFFITLKKAEHLDFKHVAFGIVKEGMDIVKQIGEFGTKTGTPMKKIVISHCGQL</sequence>
<evidence type="ECO:0000256" key="13">
    <source>
        <dbReference type="ARBA" id="ARBA00022816"/>
    </source>
</evidence>
<dbReference type="GO" id="GO:0008270">
    <property type="term" value="F:zinc ion binding"/>
    <property type="evidence" value="ECO:0007669"/>
    <property type="project" value="UniProtKB-KW"/>
</dbReference>
<dbReference type="SMART" id="SM00547">
    <property type="entry name" value="ZnF_RBZ"/>
    <property type="match status" value="4"/>
</dbReference>
<keyword evidence="15" id="KW-0832">Ubl conjugation</keyword>
<gene>
    <name evidence="33" type="primary">RANBP2</name>
</gene>
<dbReference type="SUPFAM" id="SSF50891">
    <property type="entry name" value="Cyclophilin-like"/>
    <property type="match status" value="1"/>
</dbReference>
<feature type="domain" description="RanBD1" evidence="31">
    <location>
        <begin position="1711"/>
        <end position="1847"/>
    </location>
</feature>
<keyword evidence="27" id="KW-0802">TPR repeat</keyword>
<feature type="region of interest" description="Disordered" evidence="29">
    <location>
        <begin position="1968"/>
        <end position="2001"/>
    </location>
</feature>
<evidence type="ECO:0000256" key="8">
    <source>
        <dbReference type="ARBA" id="ARBA00022679"/>
    </source>
</evidence>
<feature type="domain" description="RanBP2-type" evidence="32">
    <location>
        <begin position="1411"/>
        <end position="1440"/>
    </location>
</feature>
<keyword evidence="4" id="KW-0813">Transport</keyword>
<feature type="repeat" description="TPR" evidence="27">
    <location>
        <begin position="60"/>
        <end position="93"/>
    </location>
</feature>
<dbReference type="Gene3D" id="1.25.40.10">
    <property type="entry name" value="Tetratricopeptide repeat domain"/>
    <property type="match status" value="1"/>
</dbReference>
<dbReference type="InterPro" id="IPR036443">
    <property type="entry name" value="Znf_RanBP2_sf"/>
</dbReference>
<feature type="region of interest" description="Disordered" evidence="29">
    <location>
        <begin position="1893"/>
        <end position="1912"/>
    </location>
</feature>
<dbReference type="Gene3D" id="2.30.29.30">
    <property type="entry name" value="Pleckstrin-homology domain (PH domain)/Phosphotyrosine-binding domain (PTB)"/>
    <property type="match status" value="4"/>
</dbReference>
<dbReference type="GeneTree" id="ENSGT00940000154389"/>
<evidence type="ECO:0000256" key="24">
    <source>
        <dbReference type="ARBA" id="ARBA00070141"/>
    </source>
</evidence>
<dbReference type="FunFam" id="2.40.100.10:FF:000020">
    <property type="entry name" value="E3 SUMO-protein ligase RanBP2"/>
    <property type="match status" value="1"/>
</dbReference>
<keyword evidence="13" id="KW-0509">mRNA transport</keyword>
<evidence type="ECO:0000256" key="10">
    <source>
        <dbReference type="ARBA" id="ARBA00022737"/>
    </source>
</evidence>
<evidence type="ECO:0000256" key="1">
    <source>
        <dbReference type="ARBA" id="ARBA00004126"/>
    </source>
</evidence>
<dbReference type="InterPro" id="IPR011990">
    <property type="entry name" value="TPR-like_helical_dom_sf"/>
</dbReference>
<keyword evidence="28" id="KW-0175">Coiled coil</keyword>
<feature type="compositionally biased region" description="Acidic residues" evidence="29">
    <location>
        <begin position="1987"/>
        <end position="1998"/>
    </location>
</feature>
<feature type="domain" description="RanBP2-type" evidence="32">
    <location>
        <begin position="1313"/>
        <end position="1342"/>
    </location>
</feature>
<feature type="domain" description="RanBD1" evidence="31">
    <location>
        <begin position="1155"/>
        <end position="1291"/>
    </location>
</feature>
<evidence type="ECO:0000256" key="15">
    <source>
        <dbReference type="ARBA" id="ARBA00022843"/>
    </source>
</evidence>
<evidence type="ECO:0000259" key="31">
    <source>
        <dbReference type="PROSITE" id="PS50196"/>
    </source>
</evidence>
<evidence type="ECO:0000256" key="29">
    <source>
        <dbReference type="SAM" id="MobiDB-lite"/>
    </source>
</evidence>
<dbReference type="FunFam" id="1.25.40.10:FF:000114">
    <property type="entry name" value="E3 SUMO-protein ligase RanBP2 isoform X1"/>
    <property type="match status" value="1"/>
</dbReference>
<dbReference type="InterPro" id="IPR001876">
    <property type="entry name" value="Znf_RanBP2"/>
</dbReference>
<dbReference type="Pfam" id="PF00641">
    <property type="entry name" value="Zn_ribbon_RanBP"/>
    <property type="match status" value="4"/>
</dbReference>
<dbReference type="CDD" id="cd13177">
    <property type="entry name" value="RanBD2_RanBP2-like"/>
    <property type="match status" value="1"/>
</dbReference>
<dbReference type="Pfam" id="PF12185">
    <property type="entry name" value="IR1-M"/>
    <property type="match status" value="2"/>
</dbReference>
<feature type="region of interest" description="Disordered" evidence="29">
    <location>
        <begin position="1071"/>
        <end position="1090"/>
    </location>
</feature>
<reference evidence="33" key="3">
    <citation type="submission" date="2025-09" db="UniProtKB">
        <authorList>
            <consortium name="Ensembl"/>
        </authorList>
    </citation>
    <scope>IDENTIFICATION</scope>
</reference>
<evidence type="ECO:0000313" key="34">
    <source>
        <dbReference type="Proteomes" id="UP000694580"/>
    </source>
</evidence>
<dbReference type="SUPFAM" id="SSF90209">
    <property type="entry name" value="Ran binding protein zinc finger-like"/>
    <property type="match status" value="4"/>
</dbReference>
<dbReference type="Pfam" id="PF00638">
    <property type="entry name" value="Ran_BP1"/>
    <property type="match status" value="4"/>
</dbReference>
<keyword evidence="9" id="KW-0479">Metal-binding</keyword>
<organism evidence="33 34">
    <name type="scientific">Denticeps clupeoides</name>
    <name type="common">denticle herring</name>
    <dbReference type="NCBI Taxonomy" id="299321"/>
    <lineage>
        <taxon>Eukaryota</taxon>
        <taxon>Metazoa</taxon>
        <taxon>Chordata</taxon>
        <taxon>Craniata</taxon>
        <taxon>Vertebrata</taxon>
        <taxon>Euteleostomi</taxon>
        <taxon>Actinopterygii</taxon>
        <taxon>Neopterygii</taxon>
        <taxon>Teleostei</taxon>
        <taxon>Clupei</taxon>
        <taxon>Clupeiformes</taxon>
        <taxon>Denticipitoidei</taxon>
        <taxon>Denticipitidae</taxon>
        <taxon>Denticeps</taxon>
    </lineage>
</organism>
<accession>A0AAY4E0X0</accession>
<dbReference type="Gene3D" id="2.40.100.10">
    <property type="entry name" value="Cyclophilin-like"/>
    <property type="match status" value="1"/>
</dbReference>
<evidence type="ECO:0000256" key="7">
    <source>
        <dbReference type="ARBA" id="ARBA00022553"/>
    </source>
</evidence>
<dbReference type="GO" id="GO:0051028">
    <property type="term" value="P:mRNA transport"/>
    <property type="evidence" value="ECO:0007669"/>
    <property type="project" value="UniProtKB-KW"/>
</dbReference>
<evidence type="ECO:0000256" key="27">
    <source>
        <dbReference type="PROSITE-ProRule" id="PRU00339"/>
    </source>
</evidence>
<dbReference type="SMART" id="SM00028">
    <property type="entry name" value="TPR"/>
    <property type="match status" value="1"/>
</dbReference>
<keyword evidence="21" id="KW-1015">Disulfide bond</keyword>
<evidence type="ECO:0000256" key="3">
    <source>
        <dbReference type="ARBA" id="ARBA00004718"/>
    </source>
</evidence>
<feature type="domain" description="RanBD1" evidence="31">
    <location>
        <begin position="2495"/>
        <end position="2630"/>
    </location>
</feature>
<dbReference type="PROSITE" id="PS50196">
    <property type="entry name" value="RANBD1"/>
    <property type="match status" value="4"/>
</dbReference>
<dbReference type="InterPro" id="IPR022011">
    <property type="entry name" value="IR1-M"/>
</dbReference>
<keyword evidence="34" id="KW-1185">Reference proteome</keyword>
<dbReference type="FunFam" id="4.10.1060.10:FF:000003">
    <property type="entry name" value="E3 SUMO-protein ligase RanBP2"/>
    <property type="match status" value="4"/>
</dbReference>
<dbReference type="GO" id="GO:0015031">
    <property type="term" value="P:protein transport"/>
    <property type="evidence" value="ECO:0007669"/>
    <property type="project" value="UniProtKB-KW"/>
</dbReference>
<dbReference type="Pfam" id="PF00160">
    <property type="entry name" value="Pro_isomerase"/>
    <property type="match status" value="1"/>
</dbReference>
<keyword evidence="16" id="KW-0694">RNA-binding</keyword>
<dbReference type="InterPro" id="IPR019734">
    <property type="entry name" value="TPR_rpt"/>
</dbReference>
<evidence type="ECO:0000256" key="28">
    <source>
        <dbReference type="SAM" id="Coils"/>
    </source>
</evidence>
<evidence type="ECO:0000256" key="2">
    <source>
        <dbReference type="ARBA" id="ARBA00004567"/>
    </source>
</evidence>
<dbReference type="GO" id="GO:0051168">
    <property type="term" value="P:nuclear export"/>
    <property type="evidence" value="ECO:0007669"/>
    <property type="project" value="UniProtKB-ARBA"/>
</dbReference>
<evidence type="ECO:0000256" key="23">
    <source>
        <dbReference type="ARBA" id="ARBA00061164"/>
    </source>
</evidence>
<dbReference type="PRINTS" id="PR00153">
    <property type="entry name" value="CSAPPISMRASE"/>
</dbReference>
<keyword evidence="5" id="KW-0488">Methylation</keyword>
<evidence type="ECO:0000256" key="9">
    <source>
        <dbReference type="ARBA" id="ARBA00022723"/>
    </source>
</evidence>
<evidence type="ECO:0000256" key="21">
    <source>
        <dbReference type="ARBA" id="ARBA00023157"/>
    </source>
</evidence>
<dbReference type="GO" id="GO:0019789">
    <property type="term" value="F:SUMO transferase activity"/>
    <property type="evidence" value="ECO:0007669"/>
    <property type="project" value="UniProtKB-ARBA"/>
</dbReference>
<evidence type="ECO:0000256" key="12">
    <source>
        <dbReference type="ARBA" id="ARBA00022786"/>
    </source>
</evidence>
<dbReference type="SUPFAM" id="SSF48452">
    <property type="entry name" value="TPR-like"/>
    <property type="match status" value="1"/>
</dbReference>
<evidence type="ECO:0000256" key="4">
    <source>
        <dbReference type="ARBA" id="ARBA00022448"/>
    </source>
</evidence>
<reference evidence="33" key="2">
    <citation type="submission" date="2025-08" db="UniProtKB">
        <authorList>
            <consortium name="Ensembl"/>
        </authorList>
    </citation>
    <scope>IDENTIFICATION</scope>
</reference>
<feature type="region of interest" description="Disordered" evidence="29">
    <location>
        <begin position="1131"/>
        <end position="1158"/>
    </location>
</feature>
<proteinExistence type="inferred from homology"/>
<dbReference type="PANTHER" id="PTHR23138">
    <property type="entry name" value="RAN BINDING PROTEIN"/>
    <property type="match status" value="1"/>
</dbReference>
<evidence type="ECO:0000313" key="33">
    <source>
        <dbReference type="Ensembl" id="ENSDCDP00010050476.1"/>
    </source>
</evidence>
<dbReference type="InterPro" id="IPR029000">
    <property type="entry name" value="Cyclophilin-like_dom_sf"/>
</dbReference>
<comment type="pathway">
    <text evidence="3">Protein modification; protein sumoylation.</text>
</comment>
<dbReference type="GO" id="GO:0005096">
    <property type="term" value="F:GTPase activator activity"/>
    <property type="evidence" value="ECO:0007669"/>
    <property type="project" value="TreeGrafter"/>
</dbReference>
<evidence type="ECO:0000256" key="19">
    <source>
        <dbReference type="ARBA" id="ARBA00023132"/>
    </source>
</evidence>
<evidence type="ECO:0000256" key="6">
    <source>
        <dbReference type="ARBA" id="ARBA00022499"/>
    </source>
</evidence>
<evidence type="ECO:0000256" key="25">
    <source>
        <dbReference type="ARBA" id="ARBA00081161"/>
    </source>
</evidence>
<dbReference type="PANTHER" id="PTHR23138:SF87">
    <property type="entry name" value="E3 SUMO-PROTEIN LIGASE RANBP2"/>
    <property type="match status" value="1"/>
</dbReference>
<keyword evidence="6" id="KW-1017">Isopeptide bond</keyword>
<dbReference type="InterPro" id="IPR000156">
    <property type="entry name" value="Ran_bind_dom"/>
</dbReference>
<feature type="domain" description="RanBP2-type" evidence="32">
    <location>
        <begin position="1454"/>
        <end position="1483"/>
    </location>
</feature>
<feature type="coiled-coil region" evidence="28">
    <location>
        <begin position="805"/>
        <end position="832"/>
    </location>
</feature>
<dbReference type="InterPro" id="IPR045255">
    <property type="entry name" value="RanBP1-like"/>
</dbReference>
<dbReference type="SUPFAM" id="SSF50729">
    <property type="entry name" value="PH domain-like"/>
    <property type="match status" value="4"/>
</dbReference>
<feature type="domain" description="RanBP2-type" evidence="32">
    <location>
        <begin position="1497"/>
        <end position="1526"/>
    </location>
</feature>
<evidence type="ECO:0000256" key="18">
    <source>
        <dbReference type="ARBA" id="ARBA00022990"/>
    </source>
</evidence>
<comment type="similarity">
    <text evidence="23">Belongs to the RanBP2 E3 ligase family.</text>
</comment>
<keyword evidence="20" id="KW-0472">Membrane</keyword>
<dbReference type="PROSITE" id="PS01358">
    <property type="entry name" value="ZF_RANBP2_1"/>
    <property type="match status" value="4"/>
</dbReference>
<dbReference type="Proteomes" id="UP000694580">
    <property type="component" value="Chromosome 9"/>
</dbReference>
<keyword evidence="19" id="KW-0906">Nuclear pore complex</keyword>
<keyword evidence="14" id="KW-0862">Zinc</keyword>
<keyword evidence="19" id="KW-0811">Translocation</keyword>
<evidence type="ECO:0000256" key="5">
    <source>
        <dbReference type="ARBA" id="ARBA00022481"/>
    </source>
</evidence>
<dbReference type="GO" id="GO:0003723">
    <property type="term" value="F:RNA binding"/>
    <property type="evidence" value="ECO:0007669"/>
    <property type="project" value="UniProtKB-KW"/>
</dbReference>
<dbReference type="GO" id="GO:0005643">
    <property type="term" value="C:nuclear pore"/>
    <property type="evidence" value="ECO:0007669"/>
    <property type="project" value="UniProtKB-SubCell"/>
</dbReference>
<dbReference type="FunFam" id="2.30.29.30:FF:000018">
    <property type="entry name" value="E3 SUMO-protein ligase RanBP2"/>
    <property type="match status" value="3"/>
</dbReference>
<keyword evidence="10" id="KW-0677">Repeat</keyword>
<evidence type="ECO:0000256" key="14">
    <source>
        <dbReference type="ARBA" id="ARBA00022833"/>
    </source>
</evidence>
<keyword evidence="12" id="KW-0833">Ubl conjugation pathway</keyword>
<evidence type="ECO:0000256" key="16">
    <source>
        <dbReference type="ARBA" id="ARBA00022884"/>
    </source>
</evidence>
<dbReference type="PROSITE" id="PS50005">
    <property type="entry name" value="TPR"/>
    <property type="match status" value="1"/>
</dbReference>
<dbReference type="Ensembl" id="ENSDCDT00010060899.1">
    <property type="protein sequence ID" value="ENSDCDP00010050476.1"/>
    <property type="gene ID" value="ENSDCDG00010029919.1"/>
</dbReference>
<evidence type="ECO:0000256" key="20">
    <source>
        <dbReference type="ARBA" id="ARBA00023136"/>
    </source>
</evidence>
<protein>
    <recommendedName>
        <fullName evidence="24">E3 SUMO-protein ligase RanBP2</fullName>
    </recommendedName>
    <alternativeName>
        <fullName evidence="25">Ran-binding protein 2</fullName>
    </alternativeName>
</protein>
<keyword evidence="11 26" id="KW-0863">Zinc-finger</keyword>
<dbReference type="InterPro" id="IPR011993">
    <property type="entry name" value="PH-like_dom_sf"/>
</dbReference>
<dbReference type="InterPro" id="IPR002130">
    <property type="entry name" value="Cyclophilin-type_PPIase_dom"/>
</dbReference>
<feature type="domain" description="PPIase cyclophilin-type" evidence="30">
    <location>
        <begin position="2652"/>
        <end position="2808"/>
    </location>
</feature>
<evidence type="ECO:0000256" key="17">
    <source>
        <dbReference type="ARBA" id="ARBA00022927"/>
    </source>
</evidence>